<reference evidence="12" key="2">
    <citation type="submission" date="2015-01" db="EMBL/GenBank/DDBJ databases">
        <title>Evolutionary Origins and Diversification of the Mycorrhizal Mutualists.</title>
        <authorList>
            <consortium name="DOE Joint Genome Institute"/>
            <consortium name="Mycorrhizal Genomics Consortium"/>
            <person name="Kohler A."/>
            <person name="Kuo A."/>
            <person name="Nagy L.G."/>
            <person name="Floudas D."/>
            <person name="Copeland A."/>
            <person name="Barry K.W."/>
            <person name="Cichocki N."/>
            <person name="Veneault-Fourrey C."/>
            <person name="LaButti K."/>
            <person name="Lindquist E.A."/>
            <person name="Lipzen A."/>
            <person name="Lundell T."/>
            <person name="Morin E."/>
            <person name="Murat C."/>
            <person name="Riley R."/>
            <person name="Ohm R."/>
            <person name="Sun H."/>
            <person name="Tunlid A."/>
            <person name="Henrissat B."/>
            <person name="Grigoriev I.V."/>
            <person name="Hibbett D.S."/>
            <person name="Martin F."/>
        </authorList>
    </citation>
    <scope>NUCLEOTIDE SEQUENCE [LARGE SCALE GENOMIC DNA]</scope>
    <source>
        <strain evidence="12">Zn</strain>
    </source>
</reference>
<keyword evidence="5 8" id="KW-0378">Hydrolase</keyword>
<dbReference type="FunCoup" id="A0A0C3HIT5">
    <property type="interactions" value="16"/>
</dbReference>
<dbReference type="InterPro" id="IPR004206">
    <property type="entry name" value="mRNA_triPase_Cet1"/>
</dbReference>
<comment type="cofactor">
    <cofactor evidence="1 8">
        <name>Mg(2+)</name>
        <dbReference type="ChEBI" id="CHEBI:18420"/>
    </cofactor>
</comment>
<dbReference type="GO" id="GO:0031533">
    <property type="term" value="C:mRNA capping enzyme complex"/>
    <property type="evidence" value="ECO:0007669"/>
    <property type="project" value="UniProtKB-UniRule"/>
</dbReference>
<evidence type="ECO:0000256" key="4">
    <source>
        <dbReference type="ARBA" id="ARBA00022664"/>
    </source>
</evidence>
<dbReference type="Pfam" id="PF02940">
    <property type="entry name" value="mRNA_triPase"/>
    <property type="match status" value="1"/>
</dbReference>
<evidence type="ECO:0000256" key="8">
    <source>
        <dbReference type="RuleBase" id="RU367053"/>
    </source>
</evidence>
<feature type="domain" description="mRNA triphosphatase Cet1-like" evidence="10">
    <location>
        <begin position="129"/>
        <end position="379"/>
    </location>
</feature>
<dbReference type="GO" id="GO:0004651">
    <property type="term" value="F:polynucleotide 5'-phosphatase activity"/>
    <property type="evidence" value="ECO:0007669"/>
    <property type="project" value="UniProtKB-UniRule"/>
</dbReference>
<sequence>MEDREAPVEHPQRLGQPDIKAQINGNRRTPSGSTSSPKQPPRKRIRYLEPPIWAQSVIGRSKSILGVAKVNNKANGAQPVTIPIQAAPPPAKVDINGHNQGPPMAGQVEDPSRILGPWEKSITGKKPFEDMTKIVADWLYVNVVSRNDLGELASHGVDVEIEAKIGQLIDKDTSQRYTLPVLSECILRENPRIGFKSSMTETQHRSLNDFLNQHVAQAHPQNPQNPGAQRRVPIDYLHRRETDKFFELPPSHHASLPPAVRERLNARHPVKVRVTYAQDPKEPKAILAKIIKARIADIDIYNPQSPLDCRISINFEMRYDGDVEELKAMSIDNRIPDRNKDRLSYKQSHYQVDLTQVTQITSANGVNRMDKEHELEIEISTAAIKEQGRRAAAGEANEYVSLVEGFLDNMRVLARAVPPT</sequence>
<proteinExistence type="inferred from homology"/>
<keyword evidence="4 8" id="KW-0507">mRNA processing</keyword>
<dbReference type="PANTHER" id="PTHR28118">
    <property type="entry name" value="POLYNUCLEOTIDE 5'-TRIPHOSPHATASE-RELATED"/>
    <property type="match status" value="1"/>
</dbReference>
<protein>
    <recommendedName>
        <fullName evidence="8">mRNA-capping enzyme subunit beta</fullName>
        <ecNumber evidence="8">3.6.1.74</ecNumber>
    </recommendedName>
    <alternativeName>
        <fullName evidence="8">mRNA 5'-phosphatase</fullName>
    </alternativeName>
    <alternativeName>
        <fullName evidence="8">mRNA 5'-triphosphate monophosphatase</fullName>
    </alternativeName>
</protein>
<dbReference type="AlphaFoldDB" id="A0A0C3HIT5"/>
<dbReference type="PANTHER" id="PTHR28118:SF1">
    <property type="entry name" value="POLYNUCLEOTIDE 5'-TRIPHOSPHATASE CTL1-RELATED"/>
    <property type="match status" value="1"/>
</dbReference>
<dbReference type="EMBL" id="KN832875">
    <property type="protein sequence ID" value="KIN02257.1"/>
    <property type="molecule type" value="Genomic_DNA"/>
</dbReference>
<evidence type="ECO:0000256" key="6">
    <source>
        <dbReference type="ARBA" id="ARBA00023242"/>
    </source>
</evidence>
<accession>A0A0C3HIT5</accession>
<evidence type="ECO:0000259" key="10">
    <source>
        <dbReference type="Pfam" id="PF02940"/>
    </source>
</evidence>
<comment type="catalytic activity">
    <reaction evidence="7">
        <text>a 5'-end triphospho-ribonucleoside in mRNA + H2O = a 5'-end diphospho-ribonucleoside in mRNA + phosphate + H(+)</text>
        <dbReference type="Rhea" id="RHEA:67004"/>
        <dbReference type="Rhea" id="RHEA-COMP:17164"/>
        <dbReference type="Rhea" id="RHEA-COMP:17165"/>
        <dbReference type="ChEBI" id="CHEBI:15377"/>
        <dbReference type="ChEBI" id="CHEBI:15378"/>
        <dbReference type="ChEBI" id="CHEBI:43474"/>
        <dbReference type="ChEBI" id="CHEBI:167616"/>
        <dbReference type="ChEBI" id="CHEBI:167618"/>
        <dbReference type="EC" id="3.6.1.74"/>
    </reaction>
    <physiologicalReaction direction="left-to-right" evidence="7">
        <dbReference type="Rhea" id="RHEA:67005"/>
    </physiologicalReaction>
</comment>
<dbReference type="InterPro" id="IPR040343">
    <property type="entry name" value="Cet1/Ctl1"/>
</dbReference>
<reference evidence="11 12" key="1">
    <citation type="submission" date="2014-04" db="EMBL/GenBank/DDBJ databases">
        <authorList>
            <consortium name="DOE Joint Genome Institute"/>
            <person name="Kuo A."/>
            <person name="Martino E."/>
            <person name="Perotto S."/>
            <person name="Kohler A."/>
            <person name="Nagy L.G."/>
            <person name="Floudas D."/>
            <person name="Copeland A."/>
            <person name="Barry K.W."/>
            <person name="Cichocki N."/>
            <person name="Veneault-Fourrey C."/>
            <person name="LaButti K."/>
            <person name="Lindquist E.A."/>
            <person name="Lipzen A."/>
            <person name="Lundell T."/>
            <person name="Morin E."/>
            <person name="Murat C."/>
            <person name="Sun H."/>
            <person name="Tunlid A."/>
            <person name="Henrissat B."/>
            <person name="Grigoriev I.V."/>
            <person name="Hibbett D.S."/>
            <person name="Martin F."/>
            <person name="Nordberg H.P."/>
            <person name="Cantor M.N."/>
            <person name="Hua S.X."/>
        </authorList>
    </citation>
    <scope>NUCLEOTIDE SEQUENCE [LARGE SCALE GENOMIC DNA]</scope>
    <source>
        <strain evidence="11 12">Zn</strain>
    </source>
</reference>
<keyword evidence="12" id="KW-1185">Reference proteome</keyword>
<feature type="compositionally biased region" description="Basic and acidic residues" evidence="9">
    <location>
        <begin position="1"/>
        <end position="12"/>
    </location>
</feature>
<comment type="subunit">
    <text evidence="8">Heterodimer. The mRNA-capping enzyme is composed of two separate chains alpha and beta, respectively a mRNA guanylyltransferase and an mRNA 5'-triphosphate monophosphatase.</text>
</comment>
<organism evidence="11 12">
    <name type="scientific">Oidiodendron maius (strain Zn)</name>
    <dbReference type="NCBI Taxonomy" id="913774"/>
    <lineage>
        <taxon>Eukaryota</taxon>
        <taxon>Fungi</taxon>
        <taxon>Dikarya</taxon>
        <taxon>Ascomycota</taxon>
        <taxon>Pezizomycotina</taxon>
        <taxon>Leotiomycetes</taxon>
        <taxon>Leotiomycetes incertae sedis</taxon>
        <taxon>Myxotrichaceae</taxon>
        <taxon>Oidiodendron</taxon>
    </lineage>
</organism>
<dbReference type="GO" id="GO:0140818">
    <property type="term" value="F:mRNA 5'-triphosphate monophosphatase activity"/>
    <property type="evidence" value="ECO:0007669"/>
    <property type="project" value="UniProtKB-EC"/>
</dbReference>
<evidence type="ECO:0000256" key="5">
    <source>
        <dbReference type="ARBA" id="ARBA00022801"/>
    </source>
</evidence>
<comment type="similarity">
    <text evidence="3 8">Belongs to the fungal TPase family.</text>
</comment>
<keyword evidence="6 8" id="KW-0539">Nucleus</keyword>
<dbReference type="OrthoDB" id="272147at2759"/>
<dbReference type="SUPFAM" id="SSF55154">
    <property type="entry name" value="CYTH-like phosphatases"/>
    <property type="match status" value="1"/>
</dbReference>
<dbReference type="STRING" id="913774.A0A0C3HIT5"/>
<keyword evidence="8" id="KW-0506">mRNA capping</keyword>
<dbReference type="InterPro" id="IPR033469">
    <property type="entry name" value="CYTH-like_dom_sf"/>
</dbReference>
<dbReference type="Gene3D" id="3.20.100.10">
    <property type="entry name" value="mRNA triphosphatase Cet1-like"/>
    <property type="match status" value="1"/>
</dbReference>
<gene>
    <name evidence="11" type="ORF">OIDMADRAFT_120969</name>
</gene>
<dbReference type="Proteomes" id="UP000054321">
    <property type="component" value="Unassembled WGS sequence"/>
</dbReference>
<dbReference type="CDD" id="cd07470">
    <property type="entry name" value="CYTH-like_mRNA_RTPase"/>
    <property type="match status" value="1"/>
</dbReference>
<name>A0A0C3HIT5_OIDMZ</name>
<evidence type="ECO:0000256" key="9">
    <source>
        <dbReference type="SAM" id="MobiDB-lite"/>
    </source>
</evidence>
<evidence type="ECO:0000256" key="1">
    <source>
        <dbReference type="ARBA" id="ARBA00001946"/>
    </source>
</evidence>
<feature type="region of interest" description="Disordered" evidence="9">
    <location>
        <begin position="1"/>
        <end position="44"/>
    </location>
</feature>
<evidence type="ECO:0000256" key="3">
    <source>
        <dbReference type="ARBA" id="ARBA00006345"/>
    </source>
</evidence>
<dbReference type="InParanoid" id="A0A0C3HIT5"/>
<comment type="function">
    <text evidence="8">First step of mRNA capping. Converts the 5'-triphosphate end of a nascent mRNA chain into a diphosphate end.</text>
</comment>
<evidence type="ECO:0000256" key="2">
    <source>
        <dbReference type="ARBA" id="ARBA00004123"/>
    </source>
</evidence>
<evidence type="ECO:0000313" key="12">
    <source>
        <dbReference type="Proteomes" id="UP000054321"/>
    </source>
</evidence>
<evidence type="ECO:0000313" key="11">
    <source>
        <dbReference type="EMBL" id="KIN02257.1"/>
    </source>
</evidence>
<dbReference type="HOGENOM" id="CLU_018004_2_1_1"/>
<dbReference type="EC" id="3.6.1.74" evidence="8"/>
<dbReference type="InterPro" id="IPR037009">
    <property type="entry name" value="mRNA_triPase_Cet1_sf"/>
</dbReference>
<comment type="subcellular location">
    <subcellularLocation>
        <location evidence="2 8">Nucleus</location>
    </subcellularLocation>
</comment>
<dbReference type="GO" id="GO:0006370">
    <property type="term" value="P:7-methylguanosine mRNA capping"/>
    <property type="evidence" value="ECO:0007669"/>
    <property type="project" value="UniProtKB-UniRule"/>
</dbReference>
<evidence type="ECO:0000256" key="7">
    <source>
        <dbReference type="ARBA" id="ARBA00047740"/>
    </source>
</evidence>
<feature type="compositionally biased region" description="Polar residues" evidence="9">
    <location>
        <begin position="23"/>
        <end position="37"/>
    </location>
</feature>